<dbReference type="GeneID" id="57012849"/>
<comment type="subunit">
    <text evidence="8 10">Part of the 30S ribosomal subunit. Contacts protein S5. The interaction surface between S4 and S5 is involved in control of translational fidelity.</text>
</comment>
<dbReference type="Gene3D" id="1.10.1050.10">
    <property type="entry name" value="Ribosomal Protein S4 Delta 41, Chain A, domain 1"/>
    <property type="match status" value="1"/>
</dbReference>
<evidence type="ECO:0000256" key="11">
    <source>
        <dbReference type="RuleBase" id="RU003699"/>
    </source>
</evidence>
<reference evidence="21 23" key="2">
    <citation type="submission" date="2016-10" db="EMBL/GenBank/DDBJ databases">
        <authorList>
            <person name="Varghese N."/>
            <person name="Submissions S."/>
        </authorList>
    </citation>
    <scope>NUCLEOTIDE SEQUENCE [LARGE SCALE GENOMIC DNA]</scope>
    <source>
        <strain evidence="15 27">WG10</strain>
        <strain evidence="16 23">WG2</strain>
        <strain evidence="18 21">WG5</strain>
    </source>
</reference>
<dbReference type="EMBL" id="SOEF01000017">
    <property type="protein sequence ID" value="TDX43038.1"/>
    <property type="molecule type" value="Genomic_DNA"/>
</dbReference>
<evidence type="ECO:0000313" key="14">
    <source>
        <dbReference type="EMBL" id="PXV63896.1"/>
    </source>
</evidence>
<dbReference type="SMART" id="SM00363">
    <property type="entry name" value="S4"/>
    <property type="match status" value="1"/>
</dbReference>
<accession>A0A1G6Q535</accession>
<comment type="function">
    <text evidence="2 10">One of the primary rRNA binding proteins, it binds directly to 16S rRNA where it nucleates assembly of the body of the 30S subunit.</text>
</comment>
<dbReference type="GO" id="GO:0003735">
    <property type="term" value="F:structural constituent of ribosome"/>
    <property type="evidence" value="ECO:0007669"/>
    <property type="project" value="InterPro"/>
</dbReference>
<dbReference type="InterPro" id="IPR001912">
    <property type="entry name" value="Ribosomal_uS4_N"/>
</dbReference>
<reference evidence="17 22" key="1">
    <citation type="submission" date="2016-10" db="EMBL/GenBank/DDBJ databases">
        <authorList>
            <person name="de Groot N.N."/>
        </authorList>
    </citation>
    <scope>NUCLEOTIDE SEQUENCE [LARGE SCALE GENOMIC DNA]</scope>
    <source>
        <strain evidence="17 22">WG7</strain>
    </source>
</reference>
<evidence type="ECO:0000256" key="8">
    <source>
        <dbReference type="ARBA" id="ARBA00025813"/>
    </source>
</evidence>
<evidence type="ECO:0000313" key="23">
    <source>
        <dbReference type="Proteomes" id="UP000199519"/>
    </source>
</evidence>
<dbReference type="EMBL" id="FOHG01000004">
    <property type="protein sequence ID" value="SES72231.1"/>
    <property type="molecule type" value="Genomic_DNA"/>
</dbReference>
<dbReference type="Pfam" id="PF00163">
    <property type="entry name" value="Ribosomal_S4"/>
    <property type="match status" value="1"/>
</dbReference>
<evidence type="ECO:0000256" key="6">
    <source>
        <dbReference type="ARBA" id="ARBA00022980"/>
    </source>
</evidence>
<evidence type="ECO:0000259" key="12">
    <source>
        <dbReference type="SMART" id="SM00363"/>
    </source>
</evidence>
<name>A0A1G6Q535_9FIRM</name>
<comment type="similarity">
    <text evidence="3 10 11">Belongs to the universal ribosomal protein uS4 family.</text>
</comment>
<dbReference type="FunFam" id="3.10.290.10:FF:000001">
    <property type="entry name" value="30S ribosomal protein S4"/>
    <property type="match status" value="1"/>
</dbReference>
<dbReference type="Gene3D" id="3.10.290.10">
    <property type="entry name" value="RNA-binding S4 domain"/>
    <property type="match status" value="1"/>
</dbReference>
<dbReference type="InterPro" id="IPR018079">
    <property type="entry name" value="Ribosomal_uS4_CS"/>
</dbReference>
<evidence type="ECO:0000256" key="2">
    <source>
        <dbReference type="ARBA" id="ARBA00003866"/>
    </source>
</evidence>
<evidence type="ECO:0000256" key="10">
    <source>
        <dbReference type="HAMAP-Rule" id="MF_01306"/>
    </source>
</evidence>
<keyword evidence="7 10" id="KW-0687">Ribonucleoprotein</keyword>
<protein>
    <recommendedName>
        <fullName evidence="9 10">Small ribosomal subunit protein uS4</fullName>
    </recommendedName>
</protein>
<reference evidence="19 26" key="4">
    <citation type="submission" date="2019-03" db="EMBL/GenBank/DDBJ databases">
        <title>Deep subsurface shale carbon reservoir microbial communities from Ohio and West Virginia, USA.</title>
        <authorList>
            <person name="Wrighton K."/>
        </authorList>
    </citation>
    <scope>NUCLEOTIDE SEQUENCE [LARGE SCALE GENOMIC DNA]</scope>
    <source>
        <strain evidence="19 26">UTICA-S4D12</strain>
    </source>
</reference>
<evidence type="ECO:0000313" key="26">
    <source>
        <dbReference type="Proteomes" id="UP000295758"/>
    </source>
</evidence>
<dbReference type="PANTHER" id="PTHR11831">
    <property type="entry name" value="30S 40S RIBOSOMAL PROTEIN"/>
    <property type="match status" value="1"/>
</dbReference>
<evidence type="ECO:0000256" key="7">
    <source>
        <dbReference type="ARBA" id="ARBA00023274"/>
    </source>
</evidence>
<keyword evidence="23" id="KW-1185">Reference proteome</keyword>
<evidence type="ECO:0000313" key="15">
    <source>
        <dbReference type="EMBL" id="SDC86846.1"/>
    </source>
</evidence>
<sequence length="208" mass="24418">MARYTGSVCKLCRREGEKLYLKGARCYSDKCSFDRRPYVPGEHGQGRQKVSEYGSQLREKQKVRRIYGIMEKQFRNYFEKAENENGVTGENFLQLLERRLDNVVYRMGFASSRSEARQFVLHGHIKVNGRKVDIPSYQIDVDDVISVKDSSRKSKRFKEIFEYNADFATQEWINSDLEKAEGTVVGLPEREDIDYPVEEHLIVEYYSR</sequence>
<dbReference type="PANTHER" id="PTHR11831:SF4">
    <property type="entry name" value="SMALL RIBOSOMAL SUBUNIT PROTEIN US4M"/>
    <property type="match status" value="1"/>
</dbReference>
<dbReference type="PROSITE" id="PS00632">
    <property type="entry name" value="RIBOSOMAL_S4"/>
    <property type="match status" value="1"/>
</dbReference>
<evidence type="ECO:0000313" key="22">
    <source>
        <dbReference type="Proteomes" id="UP000198945"/>
    </source>
</evidence>
<proteinExistence type="inferred from homology"/>
<dbReference type="EMBL" id="SOAA01000010">
    <property type="protein sequence ID" value="TDS31622.1"/>
    <property type="molecule type" value="Genomic_DNA"/>
</dbReference>
<evidence type="ECO:0000256" key="9">
    <source>
        <dbReference type="ARBA" id="ARBA00035254"/>
    </source>
</evidence>
<evidence type="ECO:0000313" key="27">
    <source>
        <dbReference type="Proteomes" id="UP000324896"/>
    </source>
</evidence>
<dbReference type="CDD" id="cd00165">
    <property type="entry name" value="S4"/>
    <property type="match status" value="1"/>
</dbReference>
<evidence type="ECO:0000259" key="13">
    <source>
        <dbReference type="SMART" id="SM01390"/>
    </source>
</evidence>
<dbReference type="EMBL" id="QICM01000021">
    <property type="protein sequence ID" value="PXV63896.1"/>
    <property type="molecule type" value="Genomic_DNA"/>
</dbReference>
<dbReference type="Proteomes" id="UP000247389">
    <property type="component" value="Unassembled WGS sequence"/>
</dbReference>
<dbReference type="GO" id="GO:0006412">
    <property type="term" value="P:translation"/>
    <property type="evidence" value="ECO:0007669"/>
    <property type="project" value="UniProtKB-UniRule"/>
</dbReference>
<dbReference type="EMBL" id="FNBJ01000005">
    <property type="protein sequence ID" value="SDF01909.1"/>
    <property type="molecule type" value="Genomic_DNA"/>
</dbReference>
<dbReference type="NCBIfam" id="NF003717">
    <property type="entry name" value="PRK05327.1"/>
    <property type="match status" value="1"/>
</dbReference>
<dbReference type="Proteomes" id="UP000295472">
    <property type="component" value="Unassembled WGS sequence"/>
</dbReference>
<dbReference type="InterPro" id="IPR005709">
    <property type="entry name" value="Ribosomal_uS4_bac-type"/>
</dbReference>
<dbReference type="OrthoDB" id="9803672at2"/>
<evidence type="ECO:0000313" key="16">
    <source>
        <dbReference type="EMBL" id="SDF01909.1"/>
    </source>
</evidence>
<dbReference type="AlphaFoldDB" id="A0A1G6Q535"/>
<dbReference type="NCBIfam" id="TIGR01017">
    <property type="entry name" value="rpsD_bact"/>
    <property type="match status" value="1"/>
</dbReference>
<keyword evidence="6 10" id="KW-0689">Ribosomal protein</keyword>
<dbReference type="InterPro" id="IPR036986">
    <property type="entry name" value="S4_RNA-bd_sf"/>
</dbReference>
<dbReference type="Proteomes" id="UP000199519">
    <property type="component" value="Unassembled WGS sequence"/>
</dbReference>
<dbReference type="InterPro" id="IPR002942">
    <property type="entry name" value="S4_RNA-bd"/>
</dbReference>
<feature type="domain" description="RNA-binding S4" evidence="12">
    <location>
        <begin position="98"/>
        <end position="160"/>
    </location>
</feature>
<evidence type="ECO:0000313" key="25">
    <source>
        <dbReference type="Proteomes" id="UP000295472"/>
    </source>
</evidence>
<dbReference type="EMBL" id="FNEH01000018">
    <property type="protein sequence ID" value="SDI88253.1"/>
    <property type="molecule type" value="Genomic_DNA"/>
</dbReference>
<evidence type="ECO:0000313" key="19">
    <source>
        <dbReference type="EMBL" id="TDS31622.1"/>
    </source>
</evidence>
<dbReference type="EMBL" id="FMYT01000016">
    <property type="protein sequence ID" value="SDC86846.1"/>
    <property type="molecule type" value="Genomic_DNA"/>
</dbReference>
<evidence type="ECO:0000256" key="3">
    <source>
        <dbReference type="ARBA" id="ARBA00007465"/>
    </source>
</evidence>
<evidence type="ECO:0000313" key="17">
    <source>
        <dbReference type="EMBL" id="SDI88253.1"/>
    </source>
</evidence>
<keyword evidence="4 10" id="KW-0699">rRNA-binding</keyword>
<evidence type="ECO:0000313" key="24">
    <source>
        <dbReference type="Proteomes" id="UP000247389"/>
    </source>
</evidence>
<reference evidence="14 24" key="3">
    <citation type="submission" date="2018-04" db="EMBL/GenBank/DDBJ databases">
        <title>Subsurface microbial communities from deep shales in Ohio and West Virginia, USA.</title>
        <authorList>
            <person name="Wrighton K."/>
        </authorList>
    </citation>
    <scope>NUCLEOTIDE SEQUENCE [LARGE SCALE GENOMIC DNA]</scope>
    <source>
        <strain evidence="20 25">DSMZ 11287</strain>
        <strain evidence="14 24">MSL28</strain>
    </source>
</reference>
<dbReference type="HAMAP" id="MF_01306_B">
    <property type="entry name" value="Ribosomal_uS4_B"/>
    <property type="match status" value="1"/>
</dbReference>
<dbReference type="PROSITE" id="PS50889">
    <property type="entry name" value="S4"/>
    <property type="match status" value="1"/>
</dbReference>
<evidence type="ECO:0000313" key="20">
    <source>
        <dbReference type="EMBL" id="TDX43038.1"/>
    </source>
</evidence>
<dbReference type="Pfam" id="PF01479">
    <property type="entry name" value="S4"/>
    <property type="match status" value="1"/>
</dbReference>
<dbReference type="STRING" id="54121.SAMN04515653_10128"/>
<dbReference type="GO" id="GO:0015935">
    <property type="term" value="C:small ribosomal subunit"/>
    <property type="evidence" value="ECO:0007669"/>
    <property type="project" value="InterPro"/>
</dbReference>
<dbReference type="Proteomes" id="UP000324896">
    <property type="component" value="Unassembled WGS sequence"/>
</dbReference>
<dbReference type="Proteomes" id="UP000295758">
    <property type="component" value="Unassembled WGS sequence"/>
</dbReference>
<dbReference type="SMART" id="SM01390">
    <property type="entry name" value="Ribosomal_S4"/>
    <property type="match status" value="1"/>
</dbReference>
<comment type="function">
    <text evidence="1 10">With S5 and S12 plays an important role in translational accuracy.</text>
</comment>
<dbReference type="InterPro" id="IPR022801">
    <property type="entry name" value="Ribosomal_uS4"/>
</dbReference>
<evidence type="ECO:0000256" key="5">
    <source>
        <dbReference type="ARBA" id="ARBA00022884"/>
    </source>
</evidence>
<dbReference type="Proteomes" id="UP000198945">
    <property type="component" value="Unassembled WGS sequence"/>
</dbReference>
<keyword evidence="5 10" id="KW-0694">RNA-binding</keyword>
<evidence type="ECO:0000313" key="18">
    <source>
        <dbReference type="EMBL" id="SES72231.1"/>
    </source>
</evidence>
<evidence type="ECO:0000256" key="4">
    <source>
        <dbReference type="ARBA" id="ARBA00022730"/>
    </source>
</evidence>
<dbReference type="Proteomes" id="UP000198612">
    <property type="component" value="Unassembled WGS sequence"/>
</dbReference>
<evidence type="ECO:0000313" key="21">
    <source>
        <dbReference type="Proteomes" id="UP000198612"/>
    </source>
</evidence>
<dbReference type="GO" id="GO:0019843">
    <property type="term" value="F:rRNA binding"/>
    <property type="evidence" value="ECO:0007669"/>
    <property type="project" value="UniProtKB-UniRule"/>
</dbReference>
<organism evidence="15 27">
    <name type="scientific">Halanaerobium congolense</name>
    <dbReference type="NCBI Taxonomy" id="54121"/>
    <lineage>
        <taxon>Bacteria</taxon>
        <taxon>Bacillati</taxon>
        <taxon>Bacillota</taxon>
        <taxon>Clostridia</taxon>
        <taxon>Halanaerobiales</taxon>
        <taxon>Halanaerobiaceae</taxon>
        <taxon>Halanaerobium</taxon>
    </lineage>
</organism>
<dbReference type="RefSeq" id="WP_073159806.1">
    <property type="nucleotide sequence ID" value="NZ_FMYT01000016.1"/>
</dbReference>
<dbReference type="FunFam" id="1.10.1050.10:FF:000001">
    <property type="entry name" value="30S ribosomal protein S4"/>
    <property type="match status" value="1"/>
</dbReference>
<dbReference type="SUPFAM" id="SSF55174">
    <property type="entry name" value="Alpha-L RNA-binding motif"/>
    <property type="match status" value="1"/>
</dbReference>
<dbReference type="GO" id="GO:0042274">
    <property type="term" value="P:ribosomal small subunit biogenesis"/>
    <property type="evidence" value="ECO:0007669"/>
    <property type="project" value="TreeGrafter"/>
</dbReference>
<feature type="domain" description="Small ribosomal subunit protein uS4 N-terminal" evidence="13">
    <location>
        <begin position="3"/>
        <end position="97"/>
    </location>
</feature>
<gene>
    <name evidence="10" type="primary">rpsD</name>
    <name evidence="19" type="ORF">BY453_11023</name>
    <name evidence="20" type="ORF">C7954_1179</name>
    <name evidence="14" type="ORF">C8C78_12123</name>
    <name evidence="15" type="ORF">SAMN04488597_11656</name>
    <name evidence="16" type="ORF">SAMN04488598_10528</name>
    <name evidence="18" type="ORF">SAMN04515652_10459</name>
    <name evidence="17" type="ORF">SAMN04515654_11840</name>
</gene>
<evidence type="ECO:0000256" key="1">
    <source>
        <dbReference type="ARBA" id="ARBA00003004"/>
    </source>
</evidence>